<protein>
    <submittedName>
        <fullName evidence="3">Uncharacterized protein</fullName>
    </submittedName>
</protein>
<feature type="compositionally biased region" description="Pro residues" evidence="1">
    <location>
        <begin position="151"/>
        <end position="189"/>
    </location>
</feature>
<keyword evidence="2" id="KW-0732">Signal</keyword>
<feature type="compositionally biased region" description="Pro residues" evidence="1">
    <location>
        <begin position="119"/>
        <end position="143"/>
    </location>
</feature>
<reference evidence="3" key="1">
    <citation type="journal article" date="2023" name="G3 (Bethesda)">
        <title>A reference genome for the long-term kleptoplast-retaining sea slug Elysia crispata morphotype clarki.</title>
        <authorList>
            <person name="Eastman K.E."/>
            <person name="Pendleton A.L."/>
            <person name="Shaikh M.A."/>
            <person name="Suttiyut T."/>
            <person name="Ogas R."/>
            <person name="Tomko P."/>
            <person name="Gavelis G."/>
            <person name="Widhalm J.R."/>
            <person name="Wisecaver J.H."/>
        </authorList>
    </citation>
    <scope>NUCLEOTIDE SEQUENCE</scope>
    <source>
        <strain evidence="3">ECLA1</strain>
    </source>
</reference>
<evidence type="ECO:0000313" key="3">
    <source>
        <dbReference type="EMBL" id="KAK3763260.1"/>
    </source>
</evidence>
<organism evidence="3 4">
    <name type="scientific">Elysia crispata</name>
    <name type="common">lettuce slug</name>
    <dbReference type="NCBI Taxonomy" id="231223"/>
    <lineage>
        <taxon>Eukaryota</taxon>
        <taxon>Metazoa</taxon>
        <taxon>Spiralia</taxon>
        <taxon>Lophotrochozoa</taxon>
        <taxon>Mollusca</taxon>
        <taxon>Gastropoda</taxon>
        <taxon>Heterobranchia</taxon>
        <taxon>Euthyneura</taxon>
        <taxon>Panpulmonata</taxon>
        <taxon>Sacoglossa</taxon>
        <taxon>Placobranchoidea</taxon>
        <taxon>Plakobranchidae</taxon>
        <taxon>Elysia</taxon>
    </lineage>
</organism>
<dbReference type="AlphaFoldDB" id="A0AAE1DAZ7"/>
<feature type="compositionally biased region" description="Pro residues" evidence="1">
    <location>
        <begin position="196"/>
        <end position="213"/>
    </location>
</feature>
<feature type="signal peptide" evidence="2">
    <location>
        <begin position="1"/>
        <end position="24"/>
    </location>
</feature>
<name>A0AAE1DAZ7_9GAST</name>
<evidence type="ECO:0000313" key="4">
    <source>
        <dbReference type="Proteomes" id="UP001283361"/>
    </source>
</evidence>
<feature type="chain" id="PRO_5041916196" evidence="2">
    <location>
        <begin position="25"/>
        <end position="477"/>
    </location>
</feature>
<feature type="region of interest" description="Disordered" evidence="1">
    <location>
        <begin position="234"/>
        <end position="264"/>
    </location>
</feature>
<accession>A0AAE1DAZ7</accession>
<sequence length="477" mass="53884">MSFLRNILVFAFVHSSLLFDEARSTFIIPTPSPPGHVDLSLPGPAQQPPVLYYHQPQQHQAPLQQLQQTPLHLEQQQHLQPFPLQQQSQPLPFQQPEQQPLSMPPYQQQQHLTHQEPLSMPPQHPPPVPPLPPQKPPRIPPLPLQQLPPVQSLPPQEPPPIPPLPLQQPSPAPQLPPELPLPPQQPPMTEPQKTQPMPPQSPSQPKPRPPLQLPPSFSSPLVNDKLQRQHEKILEHHPHKYELDIDKSKPSESSKTKWGPQLPNSVADSRASIVYEYDFMEPNPPPTPAPVFSYHKKLNNMVPTKSHLVPQSYKPQVTRSLKKRQKYPINYVYNPTAIQESARRVNPSINQLLAFRKALEYTGRHRNTLVKNNVPKFSNPPLPTVPRMSLAEKQNEGPPLYSNYPITTVISAAAARGITCRPLYHVYSLLPMTSYPSYCGRTLSCPSPLVTEVQVGRTCLCCSSFDTSVIRDRRNTD</sequence>
<feature type="compositionally biased region" description="Basic and acidic residues" evidence="1">
    <location>
        <begin position="234"/>
        <end position="255"/>
    </location>
</feature>
<dbReference type="EMBL" id="JAWDGP010004578">
    <property type="protein sequence ID" value="KAK3763260.1"/>
    <property type="molecule type" value="Genomic_DNA"/>
</dbReference>
<comment type="caution">
    <text evidence="3">The sequence shown here is derived from an EMBL/GenBank/DDBJ whole genome shotgun (WGS) entry which is preliminary data.</text>
</comment>
<evidence type="ECO:0000256" key="2">
    <source>
        <dbReference type="SAM" id="SignalP"/>
    </source>
</evidence>
<feature type="compositionally biased region" description="Low complexity" evidence="1">
    <location>
        <begin position="88"/>
        <end position="101"/>
    </location>
</feature>
<dbReference type="Proteomes" id="UP001283361">
    <property type="component" value="Unassembled WGS sequence"/>
</dbReference>
<proteinExistence type="predicted"/>
<keyword evidence="4" id="KW-1185">Reference proteome</keyword>
<evidence type="ECO:0000256" key="1">
    <source>
        <dbReference type="SAM" id="MobiDB-lite"/>
    </source>
</evidence>
<gene>
    <name evidence="3" type="ORF">RRG08_028170</name>
</gene>
<feature type="region of interest" description="Disordered" evidence="1">
    <location>
        <begin position="88"/>
        <end position="221"/>
    </location>
</feature>